<evidence type="ECO:0000256" key="1">
    <source>
        <dbReference type="SAM" id="MobiDB-lite"/>
    </source>
</evidence>
<evidence type="ECO:0000313" key="2">
    <source>
        <dbReference type="EMBL" id="EEF51016.1"/>
    </source>
</evidence>
<evidence type="ECO:0000313" key="3">
    <source>
        <dbReference type="Proteomes" id="UP000008311"/>
    </source>
</evidence>
<dbReference type="eggNOG" id="ENOG502SANE">
    <property type="taxonomic scope" value="Eukaryota"/>
</dbReference>
<accession>B9RBU5</accession>
<reference evidence="3" key="1">
    <citation type="journal article" date="2010" name="Nat. Biotechnol.">
        <title>Draft genome sequence of the oilseed species Ricinus communis.</title>
        <authorList>
            <person name="Chan A.P."/>
            <person name="Crabtree J."/>
            <person name="Zhao Q."/>
            <person name="Lorenzi H."/>
            <person name="Orvis J."/>
            <person name="Puiu D."/>
            <person name="Melake-Berhan A."/>
            <person name="Jones K.M."/>
            <person name="Redman J."/>
            <person name="Chen G."/>
            <person name="Cahoon E.B."/>
            <person name="Gedil M."/>
            <person name="Stanke M."/>
            <person name="Haas B.J."/>
            <person name="Wortman J.R."/>
            <person name="Fraser-Liggett C.M."/>
            <person name="Ravel J."/>
            <person name="Rabinowicz P.D."/>
        </authorList>
    </citation>
    <scope>NUCLEOTIDE SEQUENCE [LARGE SCALE GENOMIC DNA]</scope>
    <source>
        <strain evidence="3">cv. Hale</strain>
    </source>
</reference>
<dbReference type="PANTHER" id="PTHR36595">
    <property type="entry name" value="TRANSMEMBRANE PROTEIN"/>
    <property type="match status" value="1"/>
</dbReference>
<feature type="compositionally biased region" description="Acidic residues" evidence="1">
    <location>
        <begin position="100"/>
        <end position="125"/>
    </location>
</feature>
<proteinExistence type="predicted"/>
<protein>
    <submittedName>
        <fullName evidence="2">Uncharacterized protein</fullName>
    </submittedName>
</protein>
<gene>
    <name evidence="2" type="ORF">RCOM_1681200</name>
</gene>
<organism evidence="2 3">
    <name type="scientific">Ricinus communis</name>
    <name type="common">Castor bean</name>
    <dbReference type="NCBI Taxonomy" id="3988"/>
    <lineage>
        <taxon>Eukaryota</taxon>
        <taxon>Viridiplantae</taxon>
        <taxon>Streptophyta</taxon>
        <taxon>Embryophyta</taxon>
        <taxon>Tracheophyta</taxon>
        <taxon>Spermatophyta</taxon>
        <taxon>Magnoliopsida</taxon>
        <taxon>eudicotyledons</taxon>
        <taxon>Gunneridae</taxon>
        <taxon>Pentapetalae</taxon>
        <taxon>rosids</taxon>
        <taxon>fabids</taxon>
        <taxon>Malpighiales</taxon>
        <taxon>Euphorbiaceae</taxon>
        <taxon>Acalyphoideae</taxon>
        <taxon>Acalypheae</taxon>
        <taxon>Ricinus</taxon>
    </lineage>
</organism>
<dbReference type="Proteomes" id="UP000008311">
    <property type="component" value="Unassembled WGS sequence"/>
</dbReference>
<feature type="region of interest" description="Disordered" evidence="1">
    <location>
        <begin position="71"/>
        <end position="127"/>
    </location>
</feature>
<dbReference type="AlphaFoldDB" id="B9RBU5"/>
<keyword evidence="3" id="KW-1185">Reference proteome</keyword>
<dbReference type="InParanoid" id="B9RBU5"/>
<name>B9RBU5_RICCO</name>
<dbReference type="PANTHER" id="PTHR36595:SF3">
    <property type="entry name" value="TRANSMEMBRANE PROTEIN"/>
    <property type="match status" value="1"/>
</dbReference>
<sequence length="156" mass="17928">MKLIASPALVFLILSLAATSVLKFSSPLFVFSLFNTIILAIVVGSYRPSDDEVDGSCYTFQPSYENKEYACDDFKDDNGSNYVDDDDDDDHRKEDWFSDGYDEDDDDSGSDGEIGWEDDDNEETDGSFRRRIEDFIAKVNKGWREEWLTEHIRCQQ</sequence>
<dbReference type="EMBL" id="EQ973774">
    <property type="protein sequence ID" value="EEF51016.1"/>
    <property type="molecule type" value="Genomic_DNA"/>
</dbReference>